<dbReference type="Gene3D" id="3.50.30.30">
    <property type="match status" value="1"/>
</dbReference>
<dbReference type="CDD" id="cd02120">
    <property type="entry name" value="PA_subtilisin_like"/>
    <property type="match status" value="1"/>
</dbReference>
<dbReference type="GO" id="GO:0006508">
    <property type="term" value="P:proteolysis"/>
    <property type="evidence" value="ECO:0007669"/>
    <property type="project" value="UniProtKB-KW"/>
</dbReference>
<evidence type="ECO:0000256" key="4">
    <source>
        <dbReference type="ARBA" id="ARBA00022801"/>
    </source>
</evidence>
<keyword evidence="5" id="KW-0720">Serine protease</keyword>
<sequence>MQLGVSTVFSAGNDGPDAAMVQNVSPWGVTVAASTIDRRFPTVIALGNNASFVGEGFIVKDMKTPLVESTSVFADGTCSLDQLVNRTAASGKIVLCFSTMGMVSGEGAALAVYAGGGSGVIFADSSSRRSNQDNFLPTVHVNLRQGTHILNYIQSRSRQRPTVHVSASRTVVGSTPAPAIAYFSSRGPSSISPNILKPDVTAPGVNILAAWPPKSSPTMLPLDKRSTEWNFDTGTSMSCPHVTGIVAILSCAGGAIGDADLNYPAIVLPELRVVVTVKRTVTNVGLQRETVYHATVISPQGTHVEVWPPALAFSPRCARAEYYVTVTPAKLSRGRYDFGEIVWSDGYHRVRTPLVVRVTNLPDAGVGAQPTNQHRDTTEY</sequence>
<evidence type="ECO:0000259" key="8">
    <source>
        <dbReference type="Pfam" id="PF17766"/>
    </source>
</evidence>
<dbReference type="PROSITE" id="PS51892">
    <property type="entry name" value="SUBTILASE"/>
    <property type="match status" value="1"/>
</dbReference>
<dbReference type="Pfam" id="PF17766">
    <property type="entry name" value="fn3_6"/>
    <property type="match status" value="1"/>
</dbReference>
<evidence type="ECO:0000256" key="2">
    <source>
        <dbReference type="ARBA" id="ARBA00022670"/>
    </source>
</evidence>
<dbReference type="AlphaFoldDB" id="M8C6F1"/>
<dbReference type="InterPro" id="IPR023828">
    <property type="entry name" value="Peptidase_S8_Ser-AS"/>
</dbReference>
<dbReference type="GO" id="GO:0004252">
    <property type="term" value="F:serine-type endopeptidase activity"/>
    <property type="evidence" value="ECO:0007669"/>
    <property type="project" value="InterPro"/>
</dbReference>
<dbReference type="PANTHER" id="PTHR10795">
    <property type="entry name" value="PROPROTEIN CONVERTASE SUBTILISIN/KEXIN"/>
    <property type="match status" value="1"/>
</dbReference>
<dbReference type="Pfam" id="PF00082">
    <property type="entry name" value="Peptidase_S8"/>
    <property type="match status" value="1"/>
</dbReference>
<dbReference type="PROSITE" id="PS00138">
    <property type="entry name" value="SUBTILASE_SER"/>
    <property type="match status" value="1"/>
</dbReference>
<dbReference type="Gene3D" id="3.40.50.200">
    <property type="entry name" value="Peptidase S8/S53 domain"/>
    <property type="match status" value="1"/>
</dbReference>
<protein>
    <submittedName>
        <fullName evidence="9">Subtilisin-like protease</fullName>
    </submittedName>
</protein>
<evidence type="ECO:0000256" key="5">
    <source>
        <dbReference type="ARBA" id="ARBA00022825"/>
    </source>
</evidence>
<dbReference type="EnsemblPlants" id="EMT29814">
    <property type="protein sequence ID" value="EMT29814"/>
    <property type="gene ID" value="F775_18286"/>
</dbReference>
<dbReference type="SUPFAM" id="SSF52743">
    <property type="entry name" value="Subtilisin-like"/>
    <property type="match status" value="1"/>
</dbReference>
<dbReference type="Gene3D" id="2.60.40.2310">
    <property type="match status" value="1"/>
</dbReference>
<dbReference type="InterPro" id="IPR045051">
    <property type="entry name" value="SBT"/>
</dbReference>
<reference evidence="9" key="1">
    <citation type="submission" date="2015-06" db="UniProtKB">
        <authorList>
            <consortium name="EnsemblPlants"/>
        </authorList>
    </citation>
    <scope>IDENTIFICATION</scope>
</reference>
<accession>M8C6F1</accession>
<feature type="domain" description="Peptidase S8/S53" evidence="7">
    <location>
        <begin position="2"/>
        <end position="249"/>
    </location>
</feature>
<feature type="domain" description="Subtilisin-like protease fibronectin type-III" evidence="8">
    <location>
        <begin position="260"/>
        <end position="356"/>
    </location>
</feature>
<comment type="caution">
    <text evidence="6">Lacks conserved residue(s) required for the propagation of feature annotation.</text>
</comment>
<keyword evidence="4" id="KW-0378">Hydrolase</keyword>
<organism evidence="9">
    <name type="scientific">Aegilops tauschii</name>
    <name type="common">Tausch's goatgrass</name>
    <name type="synonym">Aegilops squarrosa</name>
    <dbReference type="NCBI Taxonomy" id="37682"/>
    <lineage>
        <taxon>Eukaryota</taxon>
        <taxon>Viridiplantae</taxon>
        <taxon>Streptophyta</taxon>
        <taxon>Embryophyta</taxon>
        <taxon>Tracheophyta</taxon>
        <taxon>Spermatophyta</taxon>
        <taxon>Magnoliopsida</taxon>
        <taxon>Liliopsida</taxon>
        <taxon>Poales</taxon>
        <taxon>Poaceae</taxon>
        <taxon>BOP clade</taxon>
        <taxon>Pooideae</taxon>
        <taxon>Triticodae</taxon>
        <taxon>Triticeae</taxon>
        <taxon>Triticinae</taxon>
        <taxon>Aegilops</taxon>
    </lineage>
</organism>
<keyword evidence="3" id="KW-0732">Signal</keyword>
<evidence type="ECO:0000313" key="9">
    <source>
        <dbReference type="EnsemblPlants" id="EMT29814"/>
    </source>
</evidence>
<evidence type="ECO:0000256" key="1">
    <source>
        <dbReference type="ARBA" id="ARBA00011073"/>
    </source>
</evidence>
<dbReference type="InterPro" id="IPR041469">
    <property type="entry name" value="Subtilisin-like_FN3"/>
</dbReference>
<evidence type="ECO:0000259" key="7">
    <source>
        <dbReference type="Pfam" id="PF00082"/>
    </source>
</evidence>
<comment type="similarity">
    <text evidence="1 6">Belongs to the peptidase S8 family.</text>
</comment>
<name>M8C6F1_AEGTA</name>
<dbReference type="InterPro" id="IPR036852">
    <property type="entry name" value="Peptidase_S8/S53_dom_sf"/>
</dbReference>
<dbReference type="InterPro" id="IPR000209">
    <property type="entry name" value="Peptidase_S8/S53_dom"/>
</dbReference>
<proteinExistence type="inferred from homology"/>
<dbReference type="ExpressionAtlas" id="M8C6F1">
    <property type="expression patterns" value="baseline"/>
</dbReference>
<evidence type="ECO:0000256" key="3">
    <source>
        <dbReference type="ARBA" id="ARBA00022729"/>
    </source>
</evidence>
<evidence type="ECO:0000256" key="6">
    <source>
        <dbReference type="PROSITE-ProRule" id="PRU01240"/>
    </source>
</evidence>
<keyword evidence="2" id="KW-0645">Protease</keyword>